<feature type="compositionally biased region" description="Low complexity" evidence="1">
    <location>
        <begin position="346"/>
        <end position="355"/>
    </location>
</feature>
<feature type="region of interest" description="Disordered" evidence="1">
    <location>
        <begin position="313"/>
        <end position="383"/>
    </location>
</feature>
<feature type="region of interest" description="Disordered" evidence="1">
    <location>
        <begin position="415"/>
        <end position="522"/>
    </location>
</feature>
<keyword evidence="2" id="KW-1185">Reference proteome</keyword>
<feature type="compositionally biased region" description="Low complexity" evidence="1">
    <location>
        <begin position="313"/>
        <end position="330"/>
    </location>
</feature>
<name>A0A1I8I743_9PLAT</name>
<feature type="compositionally biased region" description="Polar residues" evidence="1">
    <location>
        <begin position="468"/>
        <end position="499"/>
    </location>
</feature>
<feature type="compositionally biased region" description="Low complexity" evidence="1">
    <location>
        <begin position="366"/>
        <end position="381"/>
    </location>
</feature>
<accession>A0A1I8I743</accession>
<feature type="compositionally biased region" description="Basic and acidic residues" evidence="1">
    <location>
        <begin position="227"/>
        <end position="236"/>
    </location>
</feature>
<feature type="compositionally biased region" description="Basic and acidic residues" evidence="1">
    <location>
        <begin position="193"/>
        <end position="220"/>
    </location>
</feature>
<dbReference type="WBParaSite" id="maker-uti_cns_0049044-snap-gene-0.5-mRNA-1">
    <property type="protein sequence ID" value="maker-uti_cns_0049044-snap-gene-0.5-mRNA-1"/>
    <property type="gene ID" value="maker-uti_cns_0049044-snap-gene-0.5"/>
</dbReference>
<feature type="compositionally biased region" description="Basic and acidic residues" evidence="1">
    <location>
        <begin position="13"/>
        <end position="24"/>
    </location>
</feature>
<reference evidence="3 4" key="1">
    <citation type="submission" date="2016-11" db="UniProtKB">
        <authorList>
            <consortium name="WormBaseParasite"/>
        </authorList>
    </citation>
    <scope>IDENTIFICATION</scope>
</reference>
<feature type="region of interest" description="Disordered" evidence="1">
    <location>
        <begin position="1"/>
        <end position="29"/>
    </location>
</feature>
<evidence type="ECO:0000313" key="3">
    <source>
        <dbReference type="WBParaSite" id="maker-uti_cns_0010105-snap-gene-0.3-mRNA-1"/>
    </source>
</evidence>
<dbReference type="AlphaFoldDB" id="A0A1I8I743"/>
<feature type="compositionally biased region" description="Basic residues" evidence="1">
    <location>
        <begin position="336"/>
        <end position="345"/>
    </location>
</feature>
<organism evidence="2 3">
    <name type="scientific">Macrostomum lignano</name>
    <dbReference type="NCBI Taxonomy" id="282301"/>
    <lineage>
        <taxon>Eukaryota</taxon>
        <taxon>Metazoa</taxon>
        <taxon>Spiralia</taxon>
        <taxon>Lophotrochozoa</taxon>
        <taxon>Platyhelminthes</taxon>
        <taxon>Rhabditophora</taxon>
        <taxon>Macrostomorpha</taxon>
        <taxon>Macrostomida</taxon>
        <taxon>Macrostomidae</taxon>
        <taxon>Macrostomum</taxon>
    </lineage>
</organism>
<proteinExistence type="predicted"/>
<dbReference type="Proteomes" id="UP000095280">
    <property type="component" value="Unplaced"/>
</dbReference>
<dbReference type="WBParaSite" id="maker-uti_cns_0010105-snap-gene-0.3-mRNA-1">
    <property type="protein sequence ID" value="maker-uti_cns_0010105-snap-gene-0.3-mRNA-1"/>
    <property type="gene ID" value="maker-uti_cns_0010105-snap-gene-0.3"/>
</dbReference>
<feature type="region of interest" description="Disordered" evidence="1">
    <location>
        <begin position="147"/>
        <end position="245"/>
    </location>
</feature>
<evidence type="ECO:0000313" key="4">
    <source>
        <dbReference type="WBParaSite" id="maker-uti_cns_0049044-snap-gene-0.5-mRNA-1"/>
    </source>
</evidence>
<evidence type="ECO:0000256" key="1">
    <source>
        <dbReference type="SAM" id="MobiDB-lite"/>
    </source>
</evidence>
<protein>
    <submittedName>
        <fullName evidence="3 4">DUF4596 domain-containing protein</fullName>
    </submittedName>
</protein>
<sequence length="522" mass="56135">MSRVRPLQAQTRKNRDSRSTRKLTEAQPPAASLIPAEAEELLTEAAKLQAVQLQGGGMYWGEAEACLTRLSEAVRGSAALFEAARSYATYGRRQRELHKELLRIALRLANADCETDSRDGDMASKCGTRRFALTGSLLLLFATANPSDGSRRCHRVAASSETAGLTSDTLDLPPPRLPLLGKSGSQKRPHQSQQKDIEKQKAKSSEERSSETVLLKEDNRGSASTRAPDDSLETKPPRSRQHTGKACLESVGMSSCPSAEHMDAAADGFELRIASTAVQADTARFEFPLVSQFTTILMAYRVGFSEAGQPDLASTKTATASTDGSSGDSGSDSKRCRTPKQRKQQPKQQQRTAANRQRRSSEKPLSVTSKASKASASSSVAPHGRKRLVHLTLEYQQDGKSATWRCPSDAEAAKRAKEVADVDSGSSKPSRTRKSAELVRRNSTSAGQPRSSKPPQPQPILQEAARAGTSSRLRPQSATLTPTAASNSSVGSRAANGSSSKRKDATKTAKSRKLFSAEEVAI</sequence>
<evidence type="ECO:0000313" key="2">
    <source>
        <dbReference type="Proteomes" id="UP000095280"/>
    </source>
</evidence>